<dbReference type="HOGENOM" id="CLU_2108432_0_0_1"/>
<feature type="transmembrane region" description="Helical" evidence="1">
    <location>
        <begin position="12"/>
        <end position="33"/>
    </location>
</feature>
<dbReference type="EMBL" id="KN818247">
    <property type="protein sequence ID" value="KIL64711.1"/>
    <property type="molecule type" value="Genomic_DNA"/>
</dbReference>
<proteinExistence type="predicted"/>
<keyword evidence="3" id="KW-1185">Reference proteome</keyword>
<organism evidence="2 3">
    <name type="scientific">Amanita muscaria (strain Koide BX008)</name>
    <dbReference type="NCBI Taxonomy" id="946122"/>
    <lineage>
        <taxon>Eukaryota</taxon>
        <taxon>Fungi</taxon>
        <taxon>Dikarya</taxon>
        <taxon>Basidiomycota</taxon>
        <taxon>Agaricomycotina</taxon>
        <taxon>Agaricomycetes</taxon>
        <taxon>Agaricomycetidae</taxon>
        <taxon>Agaricales</taxon>
        <taxon>Pluteineae</taxon>
        <taxon>Amanitaceae</taxon>
        <taxon>Amanita</taxon>
    </lineage>
</organism>
<protein>
    <submittedName>
        <fullName evidence="2">Uncharacterized protein</fullName>
    </submittedName>
</protein>
<reference evidence="2 3" key="1">
    <citation type="submission" date="2014-04" db="EMBL/GenBank/DDBJ databases">
        <title>Evolutionary Origins and Diversification of the Mycorrhizal Mutualists.</title>
        <authorList>
            <consortium name="DOE Joint Genome Institute"/>
            <consortium name="Mycorrhizal Genomics Consortium"/>
            <person name="Kohler A."/>
            <person name="Kuo A."/>
            <person name="Nagy L.G."/>
            <person name="Floudas D."/>
            <person name="Copeland A."/>
            <person name="Barry K.W."/>
            <person name="Cichocki N."/>
            <person name="Veneault-Fourrey C."/>
            <person name="LaButti K."/>
            <person name="Lindquist E.A."/>
            <person name="Lipzen A."/>
            <person name="Lundell T."/>
            <person name="Morin E."/>
            <person name="Murat C."/>
            <person name="Riley R."/>
            <person name="Ohm R."/>
            <person name="Sun H."/>
            <person name="Tunlid A."/>
            <person name="Henrissat B."/>
            <person name="Grigoriev I.V."/>
            <person name="Hibbett D.S."/>
            <person name="Martin F."/>
        </authorList>
    </citation>
    <scope>NUCLEOTIDE SEQUENCE [LARGE SCALE GENOMIC DNA]</scope>
    <source>
        <strain evidence="2 3">Koide BX008</strain>
    </source>
</reference>
<sequence>MEEISPNTLGVRGMVTCCACLYILLPNIILLVVHQTNRDSRYLSSASNGVIPQQVVSRGDRHDSFGRHSDSILGEIQMYMYGFLDRRASATFGPGSLIGRSWGNPWLPVPSKYSN</sequence>
<dbReference type="InParanoid" id="A0A0C2X611"/>
<gene>
    <name evidence="2" type="ORF">M378DRAFT_162835</name>
</gene>
<evidence type="ECO:0000256" key="1">
    <source>
        <dbReference type="SAM" id="Phobius"/>
    </source>
</evidence>
<keyword evidence="1" id="KW-0812">Transmembrane</keyword>
<keyword evidence="1" id="KW-0472">Membrane</keyword>
<dbReference type="AlphaFoldDB" id="A0A0C2X611"/>
<name>A0A0C2X611_AMAMK</name>
<evidence type="ECO:0000313" key="3">
    <source>
        <dbReference type="Proteomes" id="UP000054549"/>
    </source>
</evidence>
<evidence type="ECO:0000313" key="2">
    <source>
        <dbReference type="EMBL" id="KIL64711.1"/>
    </source>
</evidence>
<keyword evidence="1" id="KW-1133">Transmembrane helix</keyword>
<accession>A0A0C2X611</accession>
<dbReference type="Proteomes" id="UP000054549">
    <property type="component" value="Unassembled WGS sequence"/>
</dbReference>